<evidence type="ECO:0000313" key="2">
    <source>
        <dbReference type="Proteomes" id="UP000314294"/>
    </source>
</evidence>
<accession>A0A4Z2EC31</accession>
<gene>
    <name evidence="1" type="ORF">EYF80_063580</name>
</gene>
<dbReference type="AlphaFoldDB" id="A0A4Z2EC31"/>
<sequence length="141" mass="16164">MALSSSLIISPALAQFPPDELEATVWGGWREVRGEGSRRGDSAWGRSALIREDAPRWKPWKERLTPIGFSTAKLSHCSCKMLHKCSDRRIFGASFRDRVAVRAHGPEDDSSSPRDAKRMLRLEEEPFVMYSNAMQRLRYWL</sequence>
<reference evidence="1 2" key="1">
    <citation type="submission" date="2019-03" db="EMBL/GenBank/DDBJ databases">
        <title>First draft genome of Liparis tanakae, snailfish: a comprehensive survey of snailfish specific genes.</title>
        <authorList>
            <person name="Kim W."/>
            <person name="Song I."/>
            <person name="Jeong J.-H."/>
            <person name="Kim D."/>
            <person name="Kim S."/>
            <person name="Ryu S."/>
            <person name="Song J.Y."/>
            <person name="Lee S.K."/>
        </authorList>
    </citation>
    <scope>NUCLEOTIDE SEQUENCE [LARGE SCALE GENOMIC DNA]</scope>
    <source>
        <tissue evidence="1">Muscle</tissue>
    </source>
</reference>
<dbReference type="EMBL" id="SRLO01010561">
    <property type="protein sequence ID" value="TNN26283.1"/>
    <property type="molecule type" value="Genomic_DNA"/>
</dbReference>
<proteinExistence type="predicted"/>
<protein>
    <submittedName>
        <fullName evidence="1">Uncharacterized protein</fullName>
    </submittedName>
</protein>
<evidence type="ECO:0000313" key="1">
    <source>
        <dbReference type="EMBL" id="TNN26283.1"/>
    </source>
</evidence>
<dbReference type="Proteomes" id="UP000314294">
    <property type="component" value="Unassembled WGS sequence"/>
</dbReference>
<comment type="caution">
    <text evidence="1">The sequence shown here is derived from an EMBL/GenBank/DDBJ whole genome shotgun (WGS) entry which is preliminary data.</text>
</comment>
<organism evidence="1 2">
    <name type="scientific">Liparis tanakae</name>
    <name type="common">Tanaka's snailfish</name>
    <dbReference type="NCBI Taxonomy" id="230148"/>
    <lineage>
        <taxon>Eukaryota</taxon>
        <taxon>Metazoa</taxon>
        <taxon>Chordata</taxon>
        <taxon>Craniata</taxon>
        <taxon>Vertebrata</taxon>
        <taxon>Euteleostomi</taxon>
        <taxon>Actinopterygii</taxon>
        <taxon>Neopterygii</taxon>
        <taxon>Teleostei</taxon>
        <taxon>Neoteleostei</taxon>
        <taxon>Acanthomorphata</taxon>
        <taxon>Eupercaria</taxon>
        <taxon>Perciformes</taxon>
        <taxon>Cottioidei</taxon>
        <taxon>Cottales</taxon>
        <taxon>Liparidae</taxon>
        <taxon>Liparis</taxon>
    </lineage>
</organism>
<keyword evidence="2" id="KW-1185">Reference proteome</keyword>
<name>A0A4Z2EC31_9TELE</name>